<dbReference type="EMBL" id="VIEB01001498">
    <property type="protein sequence ID" value="TQD71739.1"/>
    <property type="molecule type" value="Genomic_DNA"/>
</dbReference>
<keyword evidence="3" id="KW-1185">Reference proteome</keyword>
<dbReference type="InterPro" id="IPR000048">
    <property type="entry name" value="IQ_motif_EF-hand-BS"/>
</dbReference>
<dbReference type="PROSITE" id="PS50096">
    <property type="entry name" value="IQ"/>
    <property type="match status" value="1"/>
</dbReference>
<sequence>MMKPSRSRRLSFSSSASTTVTYTLHNDQLAPPATIEIPIQSSDAPIPITLHLPQSTAAIKIQSAYRAYLIHTHFKTIAAVHSETDEFQRLIQR</sequence>
<gene>
    <name evidence="2" type="ORF">C1H46_042732</name>
</gene>
<dbReference type="CDD" id="cd23767">
    <property type="entry name" value="IQCD"/>
    <property type="match status" value="1"/>
</dbReference>
<dbReference type="AlphaFoldDB" id="A0A540KC09"/>
<reference evidence="2 3" key="1">
    <citation type="journal article" date="2019" name="G3 (Bethesda)">
        <title>Sequencing of a Wild Apple (Malus baccata) Genome Unravels the Differences Between Cultivated and Wild Apple Species Regarding Disease Resistance and Cold Tolerance.</title>
        <authorList>
            <person name="Chen X."/>
        </authorList>
    </citation>
    <scope>NUCLEOTIDE SEQUENCE [LARGE SCALE GENOMIC DNA]</scope>
    <source>
        <strain evidence="3">cv. Shandingzi</strain>
        <tissue evidence="2">Leaves</tissue>
    </source>
</reference>
<accession>A0A540KC09</accession>
<evidence type="ECO:0000256" key="1">
    <source>
        <dbReference type="ARBA" id="ARBA00022860"/>
    </source>
</evidence>
<comment type="caution">
    <text evidence="2">The sequence shown here is derived from an EMBL/GenBank/DDBJ whole genome shotgun (WGS) entry which is preliminary data.</text>
</comment>
<proteinExistence type="predicted"/>
<dbReference type="Pfam" id="PF00612">
    <property type="entry name" value="IQ"/>
    <property type="match status" value="1"/>
</dbReference>
<organism evidence="2 3">
    <name type="scientific">Malus baccata</name>
    <name type="common">Siberian crab apple</name>
    <name type="synonym">Pyrus baccata</name>
    <dbReference type="NCBI Taxonomy" id="106549"/>
    <lineage>
        <taxon>Eukaryota</taxon>
        <taxon>Viridiplantae</taxon>
        <taxon>Streptophyta</taxon>
        <taxon>Embryophyta</taxon>
        <taxon>Tracheophyta</taxon>
        <taxon>Spermatophyta</taxon>
        <taxon>Magnoliopsida</taxon>
        <taxon>eudicotyledons</taxon>
        <taxon>Gunneridae</taxon>
        <taxon>Pentapetalae</taxon>
        <taxon>rosids</taxon>
        <taxon>fabids</taxon>
        <taxon>Rosales</taxon>
        <taxon>Rosaceae</taxon>
        <taxon>Amygdaloideae</taxon>
        <taxon>Maleae</taxon>
        <taxon>Malus</taxon>
    </lineage>
</organism>
<keyword evidence="1" id="KW-0112">Calmodulin-binding</keyword>
<evidence type="ECO:0000313" key="2">
    <source>
        <dbReference type="EMBL" id="TQD71739.1"/>
    </source>
</evidence>
<dbReference type="GO" id="GO:0005516">
    <property type="term" value="F:calmodulin binding"/>
    <property type="evidence" value="ECO:0007669"/>
    <property type="project" value="UniProtKB-KW"/>
</dbReference>
<evidence type="ECO:0000313" key="3">
    <source>
        <dbReference type="Proteomes" id="UP000315295"/>
    </source>
</evidence>
<dbReference type="Proteomes" id="UP000315295">
    <property type="component" value="Unassembled WGS sequence"/>
</dbReference>
<protein>
    <submittedName>
        <fullName evidence="2">Uncharacterized protein</fullName>
    </submittedName>
</protein>
<name>A0A540KC09_MALBA</name>